<dbReference type="AlphaFoldDB" id="A0A5B7IZR1"/>
<sequence length="73" mass="8248">MCPPLEPGHVNNVNKETLGVMSLERKLSWITVATQPCKPIIFSSGLFLYAVDTHRDLPITVTSYRLQLHCHND</sequence>
<gene>
    <name evidence="1" type="ORF">E2C01_082914</name>
</gene>
<keyword evidence="2" id="KW-1185">Reference proteome</keyword>
<organism evidence="1 2">
    <name type="scientific">Portunus trituberculatus</name>
    <name type="common">Swimming crab</name>
    <name type="synonym">Neptunus trituberculatus</name>
    <dbReference type="NCBI Taxonomy" id="210409"/>
    <lineage>
        <taxon>Eukaryota</taxon>
        <taxon>Metazoa</taxon>
        <taxon>Ecdysozoa</taxon>
        <taxon>Arthropoda</taxon>
        <taxon>Crustacea</taxon>
        <taxon>Multicrustacea</taxon>
        <taxon>Malacostraca</taxon>
        <taxon>Eumalacostraca</taxon>
        <taxon>Eucarida</taxon>
        <taxon>Decapoda</taxon>
        <taxon>Pleocyemata</taxon>
        <taxon>Brachyura</taxon>
        <taxon>Eubrachyura</taxon>
        <taxon>Portunoidea</taxon>
        <taxon>Portunidae</taxon>
        <taxon>Portuninae</taxon>
        <taxon>Portunus</taxon>
    </lineage>
</organism>
<name>A0A5B7IZR1_PORTR</name>
<comment type="caution">
    <text evidence="1">The sequence shown here is derived from an EMBL/GenBank/DDBJ whole genome shotgun (WGS) entry which is preliminary data.</text>
</comment>
<reference evidence="1 2" key="1">
    <citation type="submission" date="2019-05" db="EMBL/GenBank/DDBJ databases">
        <title>Another draft genome of Portunus trituberculatus and its Hox gene families provides insights of decapod evolution.</title>
        <authorList>
            <person name="Jeong J.-H."/>
            <person name="Song I."/>
            <person name="Kim S."/>
            <person name="Choi T."/>
            <person name="Kim D."/>
            <person name="Ryu S."/>
            <person name="Kim W."/>
        </authorList>
    </citation>
    <scope>NUCLEOTIDE SEQUENCE [LARGE SCALE GENOMIC DNA]</scope>
    <source>
        <tissue evidence="1">Muscle</tissue>
    </source>
</reference>
<proteinExistence type="predicted"/>
<dbReference type="Proteomes" id="UP000324222">
    <property type="component" value="Unassembled WGS sequence"/>
</dbReference>
<evidence type="ECO:0000313" key="2">
    <source>
        <dbReference type="Proteomes" id="UP000324222"/>
    </source>
</evidence>
<accession>A0A5B7IZR1</accession>
<evidence type="ECO:0000313" key="1">
    <source>
        <dbReference type="EMBL" id="MPC88025.1"/>
    </source>
</evidence>
<protein>
    <submittedName>
        <fullName evidence="1">Uncharacterized protein</fullName>
    </submittedName>
</protein>
<dbReference type="EMBL" id="VSRR010076355">
    <property type="protein sequence ID" value="MPC88025.1"/>
    <property type="molecule type" value="Genomic_DNA"/>
</dbReference>